<gene>
    <name evidence="1" type="ORF">F4562_006356</name>
</gene>
<dbReference type="Proteomes" id="UP000540685">
    <property type="component" value="Unassembled WGS sequence"/>
</dbReference>
<keyword evidence="2" id="KW-1185">Reference proteome</keyword>
<sequence length="416" mass="46290">MRLLFFAMSSAGYGETLIGMSLARQLQAAGIESFFVIEPMSEKLLRGSGFPYVVLDNSMGGFATLIVDETVRDFRPDAIVLSDYFTYCGVFPKRYGLDPWFIDRYGLPIMPIDIWEWANTEFAVDVFHGKSMSVNRRIMEMPTHLRPVPVCHLDSGPQVYPFRLWEGNERVSRRTRHHLRETFGMAPEDRMVLLAVAGWQQGRYADENGDRIADQVPELLVHYLRQLPPSARFVLVGSVPPVLAGLADRAHVIPACSPSRFNVLLGSVDLVLTLNLGATTLARAVLSDIPGLVLTNRFDVPDKPDIDRVEAELSGLSEDVRSWLSRTLPMYPFRMWPLGFHSFLDPVAAGNPYLSTFAHAELLDEPAVLSALHGVLYDRGVQEGLAGNRASYLETLTDHPGTPEVFTSAASRLGLV</sequence>
<accession>A0A7W9IM67</accession>
<proteinExistence type="predicted"/>
<reference evidence="1 2" key="1">
    <citation type="submission" date="2020-08" db="EMBL/GenBank/DDBJ databases">
        <title>Sequencing the genomes of 1000 actinobacteria strains.</title>
        <authorList>
            <person name="Klenk H.-P."/>
        </authorList>
    </citation>
    <scope>NUCLEOTIDE SEQUENCE [LARGE SCALE GENOMIC DNA]</scope>
    <source>
        <strain evidence="1 2">DSM 46887</strain>
    </source>
</reference>
<dbReference type="AlphaFoldDB" id="A0A7W9IM67"/>
<comment type="caution">
    <text evidence="1">The sequence shown here is derived from an EMBL/GenBank/DDBJ whole genome shotgun (WGS) entry which is preliminary data.</text>
</comment>
<evidence type="ECO:0000313" key="1">
    <source>
        <dbReference type="EMBL" id="MBB5823294.1"/>
    </source>
</evidence>
<dbReference type="InterPro" id="IPR045945">
    <property type="entry name" value="DUF6365"/>
</dbReference>
<dbReference type="RefSeq" id="WP_184540354.1">
    <property type="nucleotide sequence ID" value="NZ_JACHMP010000001.1"/>
</dbReference>
<organism evidence="1 2">
    <name type="scientific">Streptosporangium becharense</name>
    <dbReference type="NCBI Taxonomy" id="1816182"/>
    <lineage>
        <taxon>Bacteria</taxon>
        <taxon>Bacillati</taxon>
        <taxon>Actinomycetota</taxon>
        <taxon>Actinomycetes</taxon>
        <taxon>Streptosporangiales</taxon>
        <taxon>Streptosporangiaceae</taxon>
        <taxon>Streptosporangium</taxon>
    </lineage>
</organism>
<evidence type="ECO:0000313" key="2">
    <source>
        <dbReference type="Proteomes" id="UP000540685"/>
    </source>
</evidence>
<protein>
    <submittedName>
        <fullName evidence="1">Uncharacterized protein</fullName>
    </submittedName>
</protein>
<name>A0A7W9IM67_9ACTN</name>
<dbReference type="Pfam" id="PF19892">
    <property type="entry name" value="DUF6365"/>
    <property type="match status" value="1"/>
</dbReference>
<dbReference type="SUPFAM" id="SSF53756">
    <property type="entry name" value="UDP-Glycosyltransferase/glycogen phosphorylase"/>
    <property type="match status" value="1"/>
</dbReference>
<dbReference type="EMBL" id="JACHMP010000001">
    <property type="protein sequence ID" value="MBB5823294.1"/>
    <property type="molecule type" value="Genomic_DNA"/>
</dbReference>